<accession>A0A2I0VTG3</accession>
<evidence type="ECO:0000256" key="2">
    <source>
        <dbReference type="SAM" id="Phobius"/>
    </source>
</evidence>
<gene>
    <name evidence="4" type="ORF">MA16_Dca014115</name>
</gene>
<feature type="compositionally biased region" description="Basic and acidic residues" evidence="1">
    <location>
        <begin position="294"/>
        <end position="305"/>
    </location>
</feature>
<keyword evidence="2" id="KW-1133">Transmembrane helix</keyword>
<name>A0A2I0VTG3_9ASPA</name>
<sequence>MFSNGGQGVMSESIQKHPNEVDSVTKYDSLSSYRNSKTHSNGYLKKHVTEEPLLLSSDKSILPTARDADAWLAPGNIVWVKDTSHGWWPAEVTDIGVLKDNDYQHTARVLVQLFKIHRRFSCELKYFPLGLLANSSISYYAHESPTVAFGLLPTDLQLQPSDCCPQFADVASPWLRNSTNNLREINSFAACNPPIAVQKNSSSRNSCSAAQKSSRCRPTSPNRIQIPIQRKFSHKRRLPAWENLLCAAPSPKPGFGILRMHPRLEIKCFEERSQNPSEAFQDALKQALSKYGNDRLRTSESRSAGEIRSPTQQDKSPDDRLAGDGGAPPIWPELRPDPVTMWCIALQGNLNPLAVFFLVNYAFFSGTSLWSIWSVGSEERML</sequence>
<dbReference type="InterPro" id="IPR000313">
    <property type="entry name" value="PWWP_dom"/>
</dbReference>
<dbReference type="STRING" id="906689.A0A2I0VTG3"/>
<evidence type="ECO:0000313" key="5">
    <source>
        <dbReference type="Proteomes" id="UP000233837"/>
    </source>
</evidence>
<organism evidence="4 5">
    <name type="scientific">Dendrobium catenatum</name>
    <dbReference type="NCBI Taxonomy" id="906689"/>
    <lineage>
        <taxon>Eukaryota</taxon>
        <taxon>Viridiplantae</taxon>
        <taxon>Streptophyta</taxon>
        <taxon>Embryophyta</taxon>
        <taxon>Tracheophyta</taxon>
        <taxon>Spermatophyta</taxon>
        <taxon>Magnoliopsida</taxon>
        <taxon>Liliopsida</taxon>
        <taxon>Asparagales</taxon>
        <taxon>Orchidaceae</taxon>
        <taxon>Epidendroideae</taxon>
        <taxon>Malaxideae</taxon>
        <taxon>Dendrobiinae</taxon>
        <taxon>Dendrobium</taxon>
    </lineage>
</organism>
<dbReference type="PROSITE" id="PS50812">
    <property type="entry name" value="PWWP"/>
    <property type="match status" value="1"/>
</dbReference>
<evidence type="ECO:0000256" key="1">
    <source>
        <dbReference type="SAM" id="MobiDB-lite"/>
    </source>
</evidence>
<proteinExistence type="predicted"/>
<dbReference type="Proteomes" id="UP000233837">
    <property type="component" value="Unassembled WGS sequence"/>
</dbReference>
<evidence type="ECO:0000259" key="3">
    <source>
        <dbReference type="PROSITE" id="PS50812"/>
    </source>
</evidence>
<feature type="domain" description="PWWP" evidence="3">
    <location>
        <begin position="74"/>
        <end position="114"/>
    </location>
</feature>
<dbReference type="EMBL" id="KZ503248">
    <property type="protein sequence ID" value="PKU66696.1"/>
    <property type="molecule type" value="Genomic_DNA"/>
</dbReference>
<reference evidence="4 5" key="2">
    <citation type="journal article" date="2017" name="Nature">
        <title>The Apostasia genome and the evolution of orchids.</title>
        <authorList>
            <person name="Zhang G.Q."/>
            <person name="Liu K.W."/>
            <person name="Li Z."/>
            <person name="Lohaus R."/>
            <person name="Hsiao Y.Y."/>
            <person name="Niu S.C."/>
            <person name="Wang J.Y."/>
            <person name="Lin Y.C."/>
            <person name="Xu Q."/>
            <person name="Chen L.J."/>
            <person name="Yoshida K."/>
            <person name="Fujiwara S."/>
            <person name="Wang Z.W."/>
            <person name="Zhang Y.Q."/>
            <person name="Mitsuda N."/>
            <person name="Wang M."/>
            <person name="Liu G.H."/>
            <person name="Pecoraro L."/>
            <person name="Huang H.X."/>
            <person name="Xiao X.J."/>
            <person name="Lin M."/>
            <person name="Wu X.Y."/>
            <person name="Wu W.L."/>
            <person name="Chen Y.Y."/>
            <person name="Chang S.B."/>
            <person name="Sakamoto S."/>
            <person name="Ohme-Takagi M."/>
            <person name="Yagi M."/>
            <person name="Zeng S.J."/>
            <person name="Shen C.Y."/>
            <person name="Yeh C.M."/>
            <person name="Luo Y.B."/>
            <person name="Tsai W.C."/>
            <person name="Van de Peer Y."/>
            <person name="Liu Z.J."/>
        </authorList>
    </citation>
    <scope>NUCLEOTIDE SEQUENCE [LARGE SCALE GENOMIC DNA]</scope>
    <source>
        <tissue evidence="4">The whole plant</tissue>
    </source>
</reference>
<keyword evidence="5" id="KW-1185">Reference proteome</keyword>
<feature type="region of interest" description="Disordered" evidence="1">
    <location>
        <begin position="294"/>
        <end position="330"/>
    </location>
</feature>
<evidence type="ECO:0000313" key="4">
    <source>
        <dbReference type="EMBL" id="PKU66696.1"/>
    </source>
</evidence>
<keyword evidence="2" id="KW-0472">Membrane</keyword>
<dbReference type="AlphaFoldDB" id="A0A2I0VTG3"/>
<dbReference type="Gene3D" id="2.30.30.140">
    <property type="match status" value="1"/>
</dbReference>
<protein>
    <recommendedName>
        <fullName evidence="3">PWWP domain-containing protein</fullName>
    </recommendedName>
</protein>
<feature type="transmembrane region" description="Helical" evidence="2">
    <location>
        <begin position="353"/>
        <end position="373"/>
    </location>
</feature>
<feature type="region of interest" description="Disordered" evidence="1">
    <location>
        <begin position="199"/>
        <end position="222"/>
    </location>
</feature>
<dbReference type="SUPFAM" id="SSF63748">
    <property type="entry name" value="Tudor/PWWP/MBT"/>
    <property type="match status" value="1"/>
</dbReference>
<reference evidence="4 5" key="1">
    <citation type="journal article" date="2016" name="Sci. Rep.">
        <title>The Dendrobium catenatum Lindl. genome sequence provides insights into polysaccharide synthase, floral development and adaptive evolution.</title>
        <authorList>
            <person name="Zhang G.Q."/>
            <person name="Xu Q."/>
            <person name="Bian C."/>
            <person name="Tsai W.C."/>
            <person name="Yeh C.M."/>
            <person name="Liu K.W."/>
            <person name="Yoshida K."/>
            <person name="Zhang L.S."/>
            <person name="Chang S.B."/>
            <person name="Chen F."/>
            <person name="Shi Y."/>
            <person name="Su Y.Y."/>
            <person name="Zhang Y.Q."/>
            <person name="Chen L.J."/>
            <person name="Yin Y."/>
            <person name="Lin M."/>
            <person name="Huang H."/>
            <person name="Deng H."/>
            <person name="Wang Z.W."/>
            <person name="Zhu S.L."/>
            <person name="Zhao X."/>
            <person name="Deng C."/>
            <person name="Niu S.C."/>
            <person name="Huang J."/>
            <person name="Wang M."/>
            <person name="Liu G.H."/>
            <person name="Yang H.J."/>
            <person name="Xiao X.J."/>
            <person name="Hsiao Y.Y."/>
            <person name="Wu W.L."/>
            <person name="Chen Y.Y."/>
            <person name="Mitsuda N."/>
            <person name="Ohme-Takagi M."/>
            <person name="Luo Y.B."/>
            <person name="Van de Peer Y."/>
            <person name="Liu Z.J."/>
        </authorList>
    </citation>
    <scope>NUCLEOTIDE SEQUENCE [LARGE SCALE GENOMIC DNA]</scope>
    <source>
        <tissue evidence="4">The whole plant</tissue>
    </source>
</reference>
<keyword evidence="2" id="KW-0812">Transmembrane</keyword>